<keyword evidence="8" id="KW-1185">Reference proteome</keyword>
<evidence type="ECO:0000256" key="1">
    <source>
        <dbReference type="ARBA" id="ARBA00004141"/>
    </source>
</evidence>
<protein>
    <submittedName>
        <fullName evidence="7">Aste57867_1068 protein</fullName>
    </submittedName>
</protein>
<feature type="transmembrane region" description="Helical" evidence="5">
    <location>
        <begin position="51"/>
        <end position="71"/>
    </location>
</feature>
<feature type="transmembrane region" description="Helical" evidence="5">
    <location>
        <begin position="83"/>
        <end position="103"/>
    </location>
</feature>
<evidence type="ECO:0000313" key="7">
    <source>
        <dbReference type="EMBL" id="VFT78290.1"/>
    </source>
</evidence>
<accession>A0A485K4H6</accession>
<dbReference type="Proteomes" id="UP000332933">
    <property type="component" value="Unassembled WGS sequence"/>
</dbReference>
<sequence length="119" mass="12456">MALSRIGLNLGVATGKSFNTLLIAISFHQFFEGVAVGSSAVSAFTTLRSSVYTALGFSLATPFGMIVGIAINSTYSETSTAALWVRGTMDAVSGGILICTSLVELLTYQYTTNHLTCST</sequence>
<feature type="transmembrane region" description="Helical" evidence="5">
    <location>
        <begin position="21"/>
        <end position="45"/>
    </location>
</feature>
<evidence type="ECO:0000256" key="3">
    <source>
        <dbReference type="ARBA" id="ARBA00022989"/>
    </source>
</evidence>
<dbReference type="PANTHER" id="PTHR11040:SF44">
    <property type="entry name" value="PROTEIN ZNTC-RELATED"/>
    <property type="match status" value="1"/>
</dbReference>
<gene>
    <name evidence="7" type="primary">Aste57867_1068</name>
    <name evidence="6" type="ORF">As57867_001067</name>
    <name evidence="7" type="ORF">ASTE57867_1068</name>
</gene>
<dbReference type="Pfam" id="PF02535">
    <property type="entry name" value="Zip"/>
    <property type="match status" value="1"/>
</dbReference>
<dbReference type="GO" id="GO:0005886">
    <property type="term" value="C:plasma membrane"/>
    <property type="evidence" value="ECO:0007669"/>
    <property type="project" value="TreeGrafter"/>
</dbReference>
<evidence type="ECO:0000313" key="6">
    <source>
        <dbReference type="EMBL" id="KAF0719396.1"/>
    </source>
</evidence>
<dbReference type="PANTHER" id="PTHR11040">
    <property type="entry name" value="ZINC/IRON TRANSPORTER"/>
    <property type="match status" value="1"/>
</dbReference>
<reference evidence="6" key="2">
    <citation type="submission" date="2019-06" db="EMBL/GenBank/DDBJ databases">
        <title>Genomics analysis of Aphanomyces spp. identifies a new class of oomycete effector associated with host adaptation.</title>
        <authorList>
            <person name="Gaulin E."/>
        </authorList>
    </citation>
    <scope>NUCLEOTIDE SEQUENCE</scope>
    <source>
        <strain evidence="6">CBS 578.67</strain>
    </source>
</reference>
<dbReference type="EMBL" id="CAADRA010000073">
    <property type="protein sequence ID" value="VFT78290.1"/>
    <property type="molecule type" value="Genomic_DNA"/>
</dbReference>
<reference evidence="7 8" key="1">
    <citation type="submission" date="2019-03" db="EMBL/GenBank/DDBJ databases">
        <authorList>
            <person name="Gaulin E."/>
            <person name="Dumas B."/>
        </authorList>
    </citation>
    <scope>NUCLEOTIDE SEQUENCE [LARGE SCALE GENOMIC DNA]</scope>
    <source>
        <strain evidence="7">CBS 568.67</strain>
    </source>
</reference>
<proteinExistence type="predicted"/>
<comment type="subcellular location">
    <subcellularLocation>
        <location evidence="1">Membrane</location>
        <topology evidence="1">Multi-pass membrane protein</topology>
    </subcellularLocation>
</comment>
<dbReference type="InterPro" id="IPR003689">
    <property type="entry name" value="ZIP"/>
</dbReference>
<evidence type="ECO:0000256" key="4">
    <source>
        <dbReference type="ARBA" id="ARBA00023136"/>
    </source>
</evidence>
<name>A0A485K4H6_9STRA</name>
<keyword evidence="2 5" id="KW-0812">Transmembrane</keyword>
<organism evidence="7 8">
    <name type="scientific">Aphanomyces stellatus</name>
    <dbReference type="NCBI Taxonomy" id="120398"/>
    <lineage>
        <taxon>Eukaryota</taxon>
        <taxon>Sar</taxon>
        <taxon>Stramenopiles</taxon>
        <taxon>Oomycota</taxon>
        <taxon>Saprolegniomycetes</taxon>
        <taxon>Saprolegniales</taxon>
        <taxon>Verrucalvaceae</taxon>
        <taxon>Aphanomyces</taxon>
    </lineage>
</organism>
<dbReference type="GO" id="GO:0005385">
    <property type="term" value="F:zinc ion transmembrane transporter activity"/>
    <property type="evidence" value="ECO:0007669"/>
    <property type="project" value="TreeGrafter"/>
</dbReference>
<keyword evidence="3 5" id="KW-1133">Transmembrane helix</keyword>
<keyword evidence="4 5" id="KW-0472">Membrane</keyword>
<dbReference type="EMBL" id="VJMH01000073">
    <property type="protein sequence ID" value="KAF0719396.1"/>
    <property type="molecule type" value="Genomic_DNA"/>
</dbReference>
<evidence type="ECO:0000256" key="2">
    <source>
        <dbReference type="ARBA" id="ARBA00022692"/>
    </source>
</evidence>
<evidence type="ECO:0000256" key="5">
    <source>
        <dbReference type="SAM" id="Phobius"/>
    </source>
</evidence>
<dbReference type="AlphaFoldDB" id="A0A485K4H6"/>
<evidence type="ECO:0000313" key="8">
    <source>
        <dbReference type="Proteomes" id="UP000332933"/>
    </source>
</evidence>
<dbReference type="OrthoDB" id="100542at2759"/>